<dbReference type="InterPro" id="IPR010781">
    <property type="entry name" value="DUF1376"/>
</dbReference>
<organism evidence="2 3">
    <name type="scientific">Hymenobacter lapidarius</name>
    <dbReference type="NCBI Taxonomy" id="1908237"/>
    <lineage>
        <taxon>Bacteria</taxon>
        <taxon>Pseudomonadati</taxon>
        <taxon>Bacteroidota</taxon>
        <taxon>Cytophagia</taxon>
        <taxon>Cytophagales</taxon>
        <taxon>Hymenobacteraceae</taxon>
        <taxon>Hymenobacter</taxon>
    </lineage>
</organism>
<feature type="compositionally biased region" description="Polar residues" evidence="1">
    <location>
        <begin position="144"/>
        <end position="153"/>
    </location>
</feature>
<dbReference type="RefSeq" id="WP_083322430.1">
    <property type="nucleotide sequence ID" value="NZ_MDZB01000123.1"/>
</dbReference>
<keyword evidence="3" id="KW-1185">Reference proteome</keyword>
<feature type="compositionally biased region" description="Low complexity" evidence="1">
    <location>
        <begin position="161"/>
        <end position="173"/>
    </location>
</feature>
<dbReference type="EMBL" id="MDZB01000123">
    <property type="protein sequence ID" value="OGX84117.1"/>
    <property type="molecule type" value="Genomic_DNA"/>
</dbReference>
<dbReference type="AlphaFoldDB" id="A0A1G1SZS8"/>
<feature type="compositionally biased region" description="Polar residues" evidence="1">
    <location>
        <begin position="119"/>
        <end position="137"/>
    </location>
</feature>
<sequence>MKPFWFAFNTAAWLSSKSVRMMSLAERGAYIGLLAIAWGEAQPGTLPAEEDMMRRLSEMSPEEWKISSGVILAMFPLAECGSYRYNPRLLEEAGKRQELSEKKAEAGRLSAERRAALATQRQQNANTIPTPVENNPTGVEEKGNQLQPQLQPHSSKEEKASSAGKASSSSIKSQPTERPTGAAPEYTHDEAPCFQAAGFFALLDKLGMGPLNKALYLLKIQRGADEAVQAKKRAAFATDAKWARFIEAWIENDAKNNALLRPAGPSSPAASYAGPNPALQVAPGNSYSREAIAARNVTKY</sequence>
<dbReference type="STRING" id="1908237.BEN47_16705"/>
<evidence type="ECO:0000256" key="1">
    <source>
        <dbReference type="SAM" id="MobiDB-lite"/>
    </source>
</evidence>
<protein>
    <recommendedName>
        <fullName evidence="4">DUF1376 domain-containing protein</fullName>
    </recommendedName>
</protein>
<evidence type="ECO:0000313" key="3">
    <source>
        <dbReference type="Proteomes" id="UP000176294"/>
    </source>
</evidence>
<dbReference type="OrthoDB" id="875998at2"/>
<proteinExistence type="predicted"/>
<reference evidence="2 3" key="1">
    <citation type="submission" date="2016-08" db="EMBL/GenBank/DDBJ databases">
        <title>Hymenobacter coccineus sp. nov., Hymenobacter lapidarius sp. nov. and Hymenobacter glacialis sp. nov., isolated from Antarctic soil.</title>
        <authorList>
            <person name="Sedlacek I."/>
            <person name="Kralova S."/>
            <person name="Kyrova K."/>
            <person name="Maslanova I."/>
            <person name="Stankova E."/>
            <person name="Vrbovska V."/>
            <person name="Nemec M."/>
            <person name="Bartak M."/>
            <person name="Svec P."/>
            <person name="Busse H.-J."/>
            <person name="Pantucek R."/>
        </authorList>
    </citation>
    <scope>NUCLEOTIDE SEQUENCE [LARGE SCALE GENOMIC DNA]</scope>
    <source>
        <strain evidence="2 3">CCM 8643</strain>
    </source>
</reference>
<dbReference type="Pfam" id="PF07120">
    <property type="entry name" value="DUF1376"/>
    <property type="match status" value="1"/>
</dbReference>
<evidence type="ECO:0000313" key="2">
    <source>
        <dbReference type="EMBL" id="OGX84117.1"/>
    </source>
</evidence>
<feature type="region of interest" description="Disordered" evidence="1">
    <location>
        <begin position="95"/>
        <end position="186"/>
    </location>
</feature>
<evidence type="ECO:0008006" key="4">
    <source>
        <dbReference type="Google" id="ProtNLM"/>
    </source>
</evidence>
<name>A0A1G1SZS8_9BACT</name>
<dbReference type="Proteomes" id="UP000176294">
    <property type="component" value="Unassembled WGS sequence"/>
</dbReference>
<accession>A0A1G1SZS8</accession>
<comment type="caution">
    <text evidence="2">The sequence shown here is derived from an EMBL/GenBank/DDBJ whole genome shotgun (WGS) entry which is preliminary data.</text>
</comment>
<feature type="compositionally biased region" description="Basic and acidic residues" evidence="1">
    <location>
        <begin position="95"/>
        <end position="115"/>
    </location>
</feature>
<gene>
    <name evidence="2" type="ORF">BEN47_16705</name>
</gene>